<dbReference type="Proteomes" id="UP001218188">
    <property type="component" value="Unassembled WGS sequence"/>
</dbReference>
<feature type="compositionally biased region" description="Basic and acidic residues" evidence="1">
    <location>
        <begin position="171"/>
        <end position="189"/>
    </location>
</feature>
<accession>A0AAD6SL00</accession>
<evidence type="ECO:0000313" key="2">
    <source>
        <dbReference type="EMBL" id="KAJ7029593.1"/>
    </source>
</evidence>
<proteinExistence type="predicted"/>
<name>A0AAD6SL00_9AGAR</name>
<gene>
    <name evidence="2" type="ORF">C8F04DRAFT_1237006</name>
</gene>
<comment type="caution">
    <text evidence="2">The sequence shown here is derived from an EMBL/GenBank/DDBJ whole genome shotgun (WGS) entry which is preliminary data.</text>
</comment>
<protein>
    <submittedName>
        <fullName evidence="2">Uncharacterized protein</fullName>
    </submittedName>
</protein>
<dbReference type="AlphaFoldDB" id="A0AAD6SL00"/>
<reference evidence="2" key="1">
    <citation type="submission" date="2023-03" db="EMBL/GenBank/DDBJ databases">
        <title>Massive genome expansion in bonnet fungi (Mycena s.s.) driven by repeated elements and novel gene families across ecological guilds.</title>
        <authorList>
            <consortium name="Lawrence Berkeley National Laboratory"/>
            <person name="Harder C.B."/>
            <person name="Miyauchi S."/>
            <person name="Viragh M."/>
            <person name="Kuo A."/>
            <person name="Thoen E."/>
            <person name="Andreopoulos B."/>
            <person name="Lu D."/>
            <person name="Skrede I."/>
            <person name="Drula E."/>
            <person name="Henrissat B."/>
            <person name="Morin E."/>
            <person name="Kohler A."/>
            <person name="Barry K."/>
            <person name="LaButti K."/>
            <person name="Morin E."/>
            <person name="Salamov A."/>
            <person name="Lipzen A."/>
            <person name="Mereny Z."/>
            <person name="Hegedus B."/>
            <person name="Baldrian P."/>
            <person name="Stursova M."/>
            <person name="Weitz H."/>
            <person name="Taylor A."/>
            <person name="Grigoriev I.V."/>
            <person name="Nagy L.G."/>
            <person name="Martin F."/>
            <person name="Kauserud H."/>
        </authorList>
    </citation>
    <scope>NUCLEOTIDE SEQUENCE</scope>
    <source>
        <strain evidence="2">CBHHK200</strain>
    </source>
</reference>
<organism evidence="2 3">
    <name type="scientific">Mycena alexandri</name>
    <dbReference type="NCBI Taxonomy" id="1745969"/>
    <lineage>
        <taxon>Eukaryota</taxon>
        <taxon>Fungi</taxon>
        <taxon>Dikarya</taxon>
        <taxon>Basidiomycota</taxon>
        <taxon>Agaricomycotina</taxon>
        <taxon>Agaricomycetes</taxon>
        <taxon>Agaricomycetidae</taxon>
        <taxon>Agaricales</taxon>
        <taxon>Marasmiineae</taxon>
        <taxon>Mycenaceae</taxon>
        <taxon>Mycena</taxon>
    </lineage>
</organism>
<feature type="region of interest" description="Disordered" evidence="1">
    <location>
        <begin position="221"/>
        <end position="241"/>
    </location>
</feature>
<feature type="region of interest" description="Disordered" evidence="1">
    <location>
        <begin position="154"/>
        <end position="196"/>
    </location>
</feature>
<evidence type="ECO:0000313" key="3">
    <source>
        <dbReference type="Proteomes" id="UP001218188"/>
    </source>
</evidence>
<sequence length="285" mass="31548">MKQWGASATPDAIRQKISCGFSGPITRFARDLTHAADGDRAMPLNALSYHGWSAWTKEYMDQRVHTMDLGCCAVRKNTPASALDLEVVRCLYTPTLSYRRFSIGTKYLPGRVLSEKMESKCSVSFSPSGRTGTLHSAQHPYELREALRQPRMHCTGSTRGARGGARKRHAAREWAGERVPQRRGHEGGGFRRQGRRGVEGGVRTICEAGVDLRVGHATPAMHRERKGMRKGSKRDGRLSPAARGCAAETHVRLRGLCWSGRVRCSSLPRTTHNTQEDVLGTQHSS</sequence>
<dbReference type="EMBL" id="JARJCM010000100">
    <property type="protein sequence ID" value="KAJ7029593.1"/>
    <property type="molecule type" value="Genomic_DNA"/>
</dbReference>
<evidence type="ECO:0000256" key="1">
    <source>
        <dbReference type="SAM" id="MobiDB-lite"/>
    </source>
</evidence>
<feature type="compositionally biased region" description="Basic residues" evidence="1">
    <location>
        <begin position="223"/>
        <end position="232"/>
    </location>
</feature>
<keyword evidence="3" id="KW-1185">Reference proteome</keyword>